<keyword evidence="2" id="KW-0540">Nuclease</keyword>
<keyword evidence="3" id="KW-1185">Reference proteome</keyword>
<keyword evidence="2" id="KW-0269">Exonuclease</keyword>
<feature type="coiled-coil region" evidence="1">
    <location>
        <begin position="149"/>
        <end position="225"/>
    </location>
</feature>
<name>A0ABX0XCN8_9BACT</name>
<dbReference type="EMBL" id="JAATJH010000003">
    <property type="protein sequence ID" value="NJC26552.1"/>
    <property type="molecule type" value="Genomic_DNA"/>
</dbReference>
<accession>A0ABX0XCN8</accession>
<sequence>MQTRELFFTTIFLLLALLAGSQVLDAQVSSERLSHSRGNNDAIILELPSADEKMVDKMWSDWLKDTYDVKTRNVKKGKGEMESLNFSMPGVSPGGKVDLYSKINATGKEGSEIIVWIATPDGYVSPELDRGEYYEAEKSLMRFGLAVSRQQMETDVENEEDTLKDLEKELERLGKDKEGYEKDIRNAEKAIEEARAKIDRNLIDQENKTQEIERQIEEVEVAKQKVNEF</sequence>
<keyword evidence="2" id="KW-0378">Hydrolase</keyword>
<dbReference type="Proteomes" id="UP000770785">
    <property type="component" value="Unassembled WGS sequence"/>
</dbReference>
<proteinExistence type="predicted"/>
<reference evidence="2 3" key="1">
    <citation type="submission" date="2020-03" db="EMBL/GenBank/DDBJ databases">
        <title>Genomic Encyclopedia of Type Strains, Phase IV (KMG-IV): sequencing the most valuable type-strain genomes for metagenomic binning, comparative biology and taxonomic classification.</title>
        <authorList>
            <person name="Goeker M."/>
        </authorList>
    </citation>
    <scope>NUCLEOTIDE SEQUENCE [LARGE SCALE GENOMIC DNA]</scope>
    <source>
        <strain evidence="2 3">DSM 105096</strain>
    </source>
</reference>
<keyword evidence="1" id="KW-0175">Coiled coil</keyword>
<organism evidence="2 3">
    <name type="scientific">Neolewinella antarctica</name>
    <dbReference type="NCBI Taxonomy" id="442734"/>
    <lineage>
        <taxon>Bacteria</taxon>
        <taxon>Pseudomonadati</taxon>
        <taxon>Bacteroidota</taxon>
        <taxon>Saprospiria</taxon>
        <taxon>Saprospirales</taxon>
        <taxon>Lewinellaceae</taxon>
        <taxon>Neolewinella</taxon>
    </lineage>
</organism>
<evidence type="ECO:0000313" key="2">
    <source>
        <dbReference type="EMBL" id="NJC26552.1"/>
    </source>
</evidence>
<gene>
    <name evidence="2" type="ORF">GGR27_002062</name>
</gene>
<comment type="caution">
    <text evidence="2">The sequence shown here is derived from an EMBL/GenBank/DDBJ whole genome shotgun (WGS) entry which is preliminary data.</text>
</comment>
<dbReference type="RefSeq" id="WP_168037324.1">
    <property type="nucleotide sequence ID" value="NZ_JAATJH010000003.1"/>
</dbReference>
<protein>
    <submittedName>
        <fullName evidence="2">DNA repair exonuclease SbcCD ATPase subunit</fullName>
    </submittedName>
</protein>
<evidence type="ECO:0000256" key="1">
    <source>
        <dbReference type="SAM" id="Coils"/>
    </source>
</evidence>
<evidence type="ECO:0000313" key="3">
    <source>
        <dbReference type="Proteomes" id="UP000770785"/>
    </source>
</evidence>
<dbReference type="GO" id="GO:0004527">
    <property type="term" value="F:exonuclease activity"/>
    <property type="evidence" value="ECO:0007669"/>
    <property type="project" value="UniProtKB-KW"/>
</dbReference>